<sequence length="298" mass="34017">MATHRPGEDNAEADWESRNVLRENAESALNSKIAERLFSRLGRPDIDLFASRCGEDRQLKSELVGPLRLRISAVELHSKDAEKGRDRGSRANSSNPSLVESTLDSFGAKTLQRATPTSPEHSGSDHHAGRETSRPDVLLSTAVYRKKRKQYLKGEETSCIRETQRRSEREESKEIAGSGVLCPLTKMLANLPVEIILLICEYPESKELKQLARTNKRMMQIIKKYLPKALEKKTLFYRPNPPEWREFAPAAYLKDKLYYLGGRAPRTYQDTNRVDTMNGNGLKLERFQKDDVFSELHR</sequence>
<feature type="compositionally biased region" description="Basic and acidic residues" evidence="1">
    <location>
        <begin position="122"/>
        <end position="134"/>
    </location>
</feature>
<dbReference type="CDD" id="cd09917">
    <property type="entry name" value="F-box_SF"/>
    <property type="match status" value="1"/>
</dbReference>
<protein>
    <recommendedName>
        <fullName evidence="2">F-box domain-containing protein</fullName>
    </recommendedName>
</protein>
<evidence type="ECO:0000313" key="3">
    <source>
        <dbReference type="EMBL" id="PAV62500.1"/>
    </source>
</evidence>
<dbReference type="OrthoDB" id="2897838at2759"/>
<dbReference type="PROSITE" id="PS50181">
    <property type="entry name" value="FBOX"/>
    <property type="match status" value="1"/>
</dbReference>
<dbReference type="Proteomes" id="UP000218231">
    <property type="component" value="Unassembled WGS sequence"/>
</dbReference>
<reference evidence="3 4" key="1">
    <citation type="journal article" date="2017" name="Curr. Biol.">
        <title>Genome architecture and evolution of a unichromosomal asexual nematode.</title>
        <authorList>
            <person name="Fradin H."/>
            <person name="Zegar C."/>
            <person name="Gutwein M."/>
            <person name="Lucas J."/>
            <person name="Kovtun M."/>
            <person name="Corcoran D."/>
            <person name="Baugh L.R."/>
            <person name="Kiontke K."/>
            <person name="Gunsalus K."/>
            <person name="Fitch D.H."/>
            <person name="Piano F."/>
        </authorList>
    </citation>
    <scope>NUCLEOTIDE SEQUENCE [LARGE SCALE GENOMIC DNA]</scope>
    <source>
        <strain evidence="3">PF1309</strain>
    </source>
</reference>
<feature type="compositionally biased region" description="Basic and acidic residues" evidence="1">
    <location>
        <begin position="79"/>
        <end position="89"/>
    </location>
</feature>
<evidence type="ECO:0000259" key="2">
    <source>
        <dbReference type="PROSITE" id="PS50181"/>
    </source>
</evidence>
<feature type="compositionally biased region" description="Polar residues" evidence="1">
    <location>
        <begin position="90"/>
        <end position="104"/>
    </location>
</feature>
<organism evidence="3 4">
    <name type="scientific">Diploscapter pachys</name>
    <dbReference type="NCBI Taxonomy" id="2018661"/>
    <lineage>
        <taxon>Eukaryota</taxon>
        <taxon>Metazoa</taxon>
        <taxon>Ecdysozoa</taxon>
        <taxon>Nematoda</taxon>
        <taxon>Chromadorea</taxon>
        <taxon>Rhabditida</taxon>
        <taxon>Rhabditina</taxon>
        <taxon>Rhabditomorpha</taxon>
        <taxon>Rhabditoidea</taxon>
        <taxon>Rhabditidae</taxon>
        <taxon>Diploscapter</taxon>
    </lineage>
</organism>
<keyword evidence="4" id="KW-1185">Reference proteome</keyword>
<dbReference type="InterPro" id="IPR001810">
    <property type="entry name" value="F-box_dom"/>
</dbReference>
<feature type="domain" description="F-box" evidence="2">
    <location>
        <begin position="185"/>
        <end position="234"/>
    </location>
</feature>
<proteinExistence type="predicted"/>
<evidence type="ECO:0000313" key="4">
    <source>
        <dbReference type="Proteomes" id="UP000218231"/>
    </source>
</evidence>
<dbReference type="AlphaFoldDB" id="A0A2A2JL73"/>
<dbReference type="EMBL" id="LIAE01010360">
    <property type="protein sequence ID" value="PAV62500.1"/>
    <property type="molecule type" value="Genomic_DNA"/>
</dbReference>
<comment type="caution">
    <text evidence="3">The sequence shown here is derived from an EMBL/GenBank/DDBJ whole genome shotgun (WGS) entry which is preliminary data.</text>
</comment>
<evidence type="ECO:0000256" key="1">
    <source>
        <dbReference type="SAM" id="MobiDB-lite"/>
    </source>
</evidence>
<gene>
    <name evidence="3" type="ORF">WR25_23949</name>
</gene>
<accession>A0A2A2JL73</accession>
<feature type="region of interest" description="Disordered" evidence="1">
    <location>
        <begin position="79"/>
        <end position="138"/>
    </location>
</feature>
<feature type="compositionally biased region" description="Polar residues" evidence="1">
    <location>
        <begin position="112"/>
        <end position="121"/>
    </location>
</feature>
<name>A0A2A2JL73_9BILA</name>